<protein>
    <submittedName>
        <fullName evidence="1">Uncharacterized protein</fullName>
    </submittedName>
</protein>
<accession>A0A2V0PEB0</accession>
<evidence type="ECO:0000313" key="2">
    <source>
        <dbReference type="Proteomes" id="UP000247498"/>
    </source>
</evidence>
<reference evidence="1 2" key="1">
    <citation type="journal article" date="2018" name="Sci. Rep.">
        <title>Raphidocelis subcapitata (=Pseudokirchneriella subcapitata) provides an insight into genome evolution and environmental adaptations in the Sphaeropleales.</title>
        <authorList>
            <person name="Suzuki S."/>
            <person name="Yamaguchi H."/>
            <person name="Nakajima N."/>
            <person name="Kawachi M."/>
        </authorList>
    </citation>
    <scope>NUCLEOTIDE SEQUENCE [LARGE SCALE GENOMIC DNA]</scope>
    <source>
        <strain evidence="1 2">NIES-35</strain>
    </source>
</reference>
<organism evidence="1 2">
    <name type="scientific">Raphidocelis subcapitata</name>
    <dbReference type="NCBI Taxonomy" id="307507"/>
    <lineage>
        <taxon>Eukaryota</taxon>
        <taxon>Viridiplantae</taxon>
        <taxon>Chlorophyta</taxon>
        <taxon>core chlorophytes</taxon>
        <taxon>Chlorophyceae</taxon>
        <taxon>CS clade</taxon>
        <taxon>Sphaeropleales</taxon>
        <taxon>Selenastraceae</taxon>
        <taxon>Raphidocelis</taxon>
    </lineage>
</organism>
<proteinExistence type="predicted"/>
<dbReference type="OrthoDB" id="524818at2759"/>
<keyword evidence="2" id="KW-1185">Reference proteome</keyword>
<evidence type="ECO:0000313" key="1">
    <source>
        <dbReference type="EMBL" id="GBF98184.1"/>
    </source>
</evidence>
<dbReference type="EMBL" id="BDRX01000118">
    <property type="protein sequence ID" value="GBF98184.1"/>
    <property type="molecule type" value="Genomic_DNA"/>
</dbReference>
<dbReference type="Proteomes" id="UP000247498">
    <property type="component" value="Unassembled WGS sequence"/>
</dbReference>
<dbReference type="AlphaFoldDB" id="A0A2V0PEB0"/>
<comment type="caution">
    <text evidence="1">The sequence shown here is derived from an EMBL/GenBank/DDBJ whole genome shotgun (WGS) entry which is preliminary data.</text>
</comment>
<name>A0A2V0PEB0_9CHLO</name>
<dbReference type="InParanoid" id="A0A2V0PEB0"/>
<gene>
    <name evidence="1" type="ORF">Rsub_10684</name>
</gene>
<sequence length="247" mass="27944">MGPVSKVTPKSFYDLGKKELKTRVEAKLTDSDLKFGFNVSDVQRLVGLDLDHGPYKLGYDVKRKDLAFQWTHKGEGSTLKVRQVVPGLKWEVVPTPVVELSTKLLDSDKWKDSLKLTFDFMNRNAYYAETLKFNKQYKVRIAGDSQSSNHAFCLGWKPDHKWAKSFKLLHTPAAGPLFSYKVKPAPGWKIANEASPKIRTIYSSISYKALNGDAEFIMDVALPWDKLGSLPSVRLVKRAGVKVDFKF</sequence>